<reference evidence="5" key="1">
    <citation type="submission" date="2020-08" db="EMBL/GenBank/DDBJ databases">
        <title>Genome public.</title>
        <authorList>
            <person name="Liu C."/>
            <person name="Sun Q."/>
        </authorList>
    </citation>
    <scope>NUCLEOTIDE SEQUENCE</scope>
    <source>
        <strain evidence="5">BX15</strain>
    </source>
</reference>
<keyword evidence="2" id="KW-0238">DNA-binding</keyword>
<evidence type="ECO:0000256" key="2">
    <source>
        <dbReference type="ARBA" id="ARBA00023125"/>
    </source>
</evidence>
<evidence type="ECO:0000313" key="6">
    <source>
        <dbReference type="Proteomes" id="UP000620327"/>
    </source>
</evidence>
<dbReference type="RefSeq" id="WP_187015827.1">
    <property type="nucleotide sequence ID" value="NZ_JACOQI010000020.1"/>
</dbReference>
<dbReference type="InterPro" id="IPR039418">
    <property type="entry name" value="LexA-like"/>
</dbReference>
<dbReference type="AlphaFoldDB" id="A0A923S8D6"/>
<dbReference type="Pfam" id="PF00717">
    <property type="entry name" value="Peptidase_S24"/>
    <property type="match status" value="1"/>
</dbReference>
<gene>
    <name evidence="5" type="ORF">H8Z83_15145</name>
</gene>
<evidence type="ECO:0000259" key="4">
    <source>
        <dbReference type="Pfam" id="PF00717"/>
    </source>
</evidence>
<dbReference type="InterPro" id="IPR015927">
    <property type="entry name" value="Peptidase_S24_S26A/B/C"/>
</dbReference>
<organism evidence="5 6">
    <name type="scientific">Dysosmobacter segnis</name>
    <dbReference type="NCBI Taxonomy" id="2763042"/>
    <lineage>
        <taxon>Bacteria</taxon>
        <taxon>Bacillati</taxon>
        <taxon>Bacillota</taxon>
        <taxon>Clostridia</taxon>
        <taxon>Eubacteriales</taxon>
        <taxon>Oscillospiraceae</taxon>
        <taxon>Dysosmobacter</taxon>
    </lineage>
</organism>
<dbReference type="PANTHER" id="PTHR40661:SF1">
    <property type="entry name" value="HTH CRO_C1-TYPE DOMAIN-CONTAINING PROTEIN"/>
    <property type="match status" value="1"/>
</dbReference>
<keyword evidence="6" id="KW-1185">Reference proteome</keyword>
<dbReference type="Proteomes" id="UP000620327">
    <property type="component" value="Unassembled WGS sequence"/>
</dbReference>
<keyword evidence="3" id="KW-0804">Transcription</keyword>
<protein>
    <submittedName>
        <fullName evidence="5">LexA family transcriptional regulator</fullName>
    </submittedName>
</protein>
<feature type="domain" description="Peptidase S24/S26A/S26B/S26C" evidence="4">
    <location>
        <begin position="89"/>
        <end position="204"/>
    </location>
</feature>
<keyword evidence="1" id="KW-0805">Transcription regulation</keyword>
<accession>A0A923S8D6</accession>
<proteinExistence type="predicted"/>
<evidence type="ECO:0000256" key="3">
    <source>
        <dbReference type="ARBA" id="ARBA00023163"/>
    </source>
</evidence>
<dbReference type="PANTHER" id="PTHR40661">
    <property type="match status" value="1"/>
</dbReference>
<dbReference type="CDD" id="cd06529">
    <property type="entry name" value="S24_LexA-like"/>
    <property type="match status" value="1"/>
</dbReference>
<comment type="caution">
    <text evidence="5">The sequence shown here is derived from an EMBL/GenBank/DDBJ whole genome shotgun (WGS) entry which is preliminary data.</text>
</comment>
<name>A0A923S8D6_9FIRM</name>
<dbReference type="InterPro" id="IPR036286">
    <property type="entry name" value="LexA/Signal_pep-like_sf"/>
</dbReference>
<dbReference type="GO" id="GO:0003677">
    <property type="term" value="F:DNA binding"/>
    <property type="evidence" value="ECO:0007669"/>
    <property type="project" value="UniProtKB-KW"/>
</dbReference>
<sequence>MNTSRIRDLAKQQGKSVTYICKLINRPKYYLNDVDKKPDRMISDEDLKTLAINLGTTADYLKGETDDPLFHLSSVGLTTEPYEKNCKRPIFGHASAGKGVIAQQEALGYEQVDPEYDCDDCFWLQVDGDSMSPVLDDHDLVLVKKDTPPETDTLMVVIVDDEEGFVKKISIDEDTVTLRSFNPHYPPRVFGGVEIGRLRFVGRVMELKRRFA</sequence>
<evidence type="ECO:0000313" key="5">
    <source>
        <dbReference type="EMBL" id="MBC5771635.1"/>
    </source>
</evidence>
<dbReference type="SUPFAM" id="SSF51306">
    <property type="entry name" value="LexA/Signal peptidase"/>
    <property type="match status" value="1"/>
</dbReference>
<evidence type="ECO:0000256" key="1">
    <source>
        <dbReference type="ARBA" id="ARBA00023015"/>
    </source>
</evidence>
<dbReference type="EMBL" id="JACOQI010000020">
    <property type="protein sequence ID" value="MBC5771635.1"/>
    <property type="molecule type" value="Genomic_DNA"/>
</dbReference>
<dbReference type="Gene3D" id="2.10.109.10">
    <property type="entry name" value="Umud Fragment, subunit A"/>
    <property type="match status" value="1"/>
</dbReference>